<keyword evidence="3" id="KW-1185">Reference proteome</keyword>
<accession>A0A9P9KN78</accession>
<dbReference type="PANTHER" id="PTHR33657:SF6">
    <property type="entry name" value="SECRETED PROTEIN"/>
    <property type="match status" value="1"/>
</dbReference>
<dbReference type="EMBL" id="JAGTJS010000008">
    <property type="protein sequence ID" value="KAH7260309.1"/>
    <property type="molecule type" value="Genomic_DNA"/>
</dbReference>
<reference evidence="2" key="1">
    <citation type="journal article" date="2021" name="Nat. Commun.">
        <title>Genetic determinants of endophytism in the Arabidopsis root mycobiome.</title>
        <authorList>
            <person name="Mesny F."/>
            <person name="Miyauchi S."/>
            <person name="Thiergart T."/>
            <person name="Pickel B."/>
            <person name="Atanasova L."/>
            <person name="Karlsson M."/>
            <person name="Huettel B."/>
            <person name="Barry K.W."/>
            <person name="Haridas S."/>
            <person name="Chen C."/>
            <person name="Bauer D."/>
            <person name="Andreopoulos W."/>
            <person name="Pangilinan J."/>
            <person name="LaButti K."/>
            <person name="Riley R."/>
            <person name="Lipzen A."/>
            <person name="Clum A."/>
            <person name="Drula E."/>
            <person name="Henrissat B."/>
            <person name="Kohler A."/>
            <person name="Grigoriev I.V."/>
            <person name="Martin F.M."/>
            <person name="Hacquard S."/>
        </authorList>
    </citation>
    <scope>NUCLEOTIDE SEQUENCE</scope>
    <source>
        <strain evidence="2">FSSC 5 MPI-SDFR-AT-0091</strain>
    </source>
</reference>
<evidence type="ECO:0000313" key="3">
    <source>
        <dbReference type="Proteomes" id="UP000736672"/>
    </source>
</evidence>
<dbReference type="Pfam" id="PF05630">
    <property type="entry name" value="NPP1"/>
    <property type="match status" value="1"/>
</dbReference>
<dbReference type="OrthoDB" id="89086at2759"/>
<comment type="caution">
    <text evidence="2">The sequence shown here is derived from an EMBL/GenBank/DDBJ whole genome shotgun (WGS) entry which is preliminary data.</text>
</comment>
<feature type="signal peptide" evidence="1">
    <location>
        <begin position="1"/>
        <end position="19"/>
    </location>
</feature>
<dbReference type="InterPro" id="IPR008701">
    <property type="entry name" value="NPP1"/>
</dbReference>
<proteinExistence type="predicted"/>
<name>A0A9P9KN78_FUSSL</name>
<organism evidence="2 3">
    <name type="scientific">Fusarium solani</name>
    <name type="common">Filamentous fungus</name>
    <dbReference type="NCBI Taxonomy" id="169388"/>
    <lineage>
        <taxon>Eukaryota</taxon>
        <taxon>Fungi</taxon>
        <taxon>Dikarya</taxon>
        <taxon>Ascomycota</taxon>
        <taxon>Pezizomycotina</taxon>
        <taxon>Sordariomycetes</taxon>
        <taxon>Hypocreomycetidae</taxon>
        <taxon>Hypocreales</taxon>
        <taxon>Nectriaceae</taxon>
        <taxon>Fusarium</taxon>
        <taxon>Fusarium solani species complex</taxon>
    </lineage>
</organism>
<protein>
    <submittedName>
        <fullName evidence="2">Necrosis inducing protein-domain-containing protein</fullName>
    </submittedName>
</protein>
<keyword evidence="1" id="KW-0732">Signal</keyword>
<evidence type="ECO:0000256" key="1">
    <source>
        <dbReference type="SAM" id="SignalP"/>
    </source>
</evidence>
<feature type="chain" id="PRO_5040455801" evidence="1">
    <location>
        <begin position="20"/>
        <end position="269"/>
    </location>
</feature>
<dbReference type="PANTHER" id="PTHR33657">
    <property type="entry name" value="DOMAIN PROTEIN, PUTATIVE (AFU_ORTHOLOGUE AFUA_5G00600)-RELATED"/>
    <property type="match status" value="1"/>
</dbReference>
<sequence length="269" mass="29767">MHALTAATFLASALSGVGASPVSKNTRRDVLVALPGGAHEIDLKFQPWMDFDTDSCYNTAAIDPDGDTNPGLDHPVFKNPEDDCRESSRLKNANVYSRSRCNHGWCAVMYEYYFEKDQVVWGSLAGGHTHDWENVIVFAKGDEVKKVAPSCHGGYGGSTDSPRLGGDTHPKVVYHKDGGSTHCMRMANEGDDDVENYTEDWVTSPLVGWGWWPTTDNGRAYRDLVYGKWPNDATAAPKFWDADDMYTNTLRKAAGDCCEDFDPSYDDSE</sequence>
<dbReference type="Proteomes" id="UP000736672">
    <property type="component" value="Unassembled WGS sequence"/>
</dbReference>
<dbReference type="AlphaFoldDB" id="A0A9P9KN78"/>
<evidence type="ECO:0000313" key="2">
    <source>
        <dbReference type="EMBL" id="KAH7260309.1"/>
    </source>
</evidence>
<gene>
    <name evidence="2" type="ORF">B0J15DRAFT_511955</name>
</gene>